<dbReference type="Pfam" id="PF13581">
    <property type="entry name" value="HATPase_c_2"/>
    <property type="match status" value="1"/>
</dbReference>
<dbReference type="SUPFAM" id="SSF55874">
    <property type="entry name" value="ATPase domain of HSP90 chaperone/DNA topoisomerase II/histidine kinase"/>
    <property type="match status" value="1"/>
</dbReference>
<dbReference type="Gene3D" id="3.30.565.10">
    <property type="entry name" value="Histidine kinase-like ATPase, C-terminal domain"/>
    <property type="match status" value="1"/>
</dbReference>
<reference evidence="6 7" key="1">
    <citation type="submission" date="2015-07" db="EMBL/GenBank/DDBJ databases">
        <authorList>
            <person name="Noorani M."/>
        </authorList>
    </citation>
    <scope>NUCLEOTIDE SEQUENCE [LARGE SCALE GENOMIC DNA]</scope>
    <source>
        <strain evidence="6 7">CECT 7802</strain>
    </source>
</reference>
<keyword evidence="6" id="KW-0808">Transferase</keyword>
<dbReference type="GO" id="GO:0004673">
    <property type="term" value="F:protein histidine kinase activity"/>
    <property type="evidence" value="ECO:0007669"/>
    <property type="project" value="UniProtKB-EC"/>
</dbReference>
<protein>
    <submittedName>
        <fullName evidence="6">Blue-light-activated histidine kinase 2</fullName>
        <ecNumber evidence="6">2.7.13.3</ecNumber>
    </submittedName>
</protein>
<sequence length="364" mass="39398">MNDHDDMKSGAPQARRTGSFLREVAQPKRKLSAVMGEEDALAGFSRVKVAMVLTDPRVEDNPIVYVNAAFERVTGYSRSAVIGRNCRFLQGDKTKKADVDTLRQAVSDGRDVSVDIQNYRADGRPFVNRLVIAPIMDGNGDVMYYLGIQKPLTANEIEDKELNEQLTAIQSRVQEDLSFVLRGIGEAGETGEPIEFEAMTRRMECMQLVYESMALSDSLGRLSHGIDLGGLISRVAASIASEEGRPGIRYQQAIEGAEVNLEAAVRISLLLSEVLFNAFHHAFDRMDEGMVELRISRLAAGGLRLVVTDDGVGLPSNAAFPDLTTIGGRLISTLTDGLDATITPVRGAAGTVVMLDVPAGIADV</sequence>
<dbReference type="Proteomes" id="UP000049222">
    <property type="component" value="Unassembled WGS sequence"/>
</dbReference>
<evidence type="ECO:0000313" key="6">
    <source>
        <dbReference type="EMBL" id="CTQ49968.1"/>
    </source>
</evidence>
<dbReference type="InterPro" id="IPR036890">
    <property type="entry name" value="HATPase_C_sf"/>
</dbReference>
<dbReference type="InterPro" id="IPR003594">
    <property type="entry name" value="HATPase_dom"/>
</dbReference>
<dbReference type="Pfam" id="PF13426">
    <property type="entry name" value="PAS_9"/>
    <property type="match status" value="1"/>
</dbReference>
<name>A0A0M6YHY1_9RHOB</name>
<dbReference type="CDD" id="cd00130">
    <property type="entry name" value="PAS"/>
    <property type="match status" value="1"/>
</dbReference>
<evidence type="ECO:0000256" key="3">
    <source>
        <dbReference type="ARBA" id="ARBA00022991"/>
    </source>
</evidence>
<gene>
    <name evidence="6" type="ORF">JDO7802_01985</name>
</gene>
<feature type="domain" description="PAC" evidence="5">
    <location>
        <begin position="110"/>
        <end position="164"/>
    </location>
</feature>
<keyword evidence="6" id="KW-0418">Kinase</keyword>
<dbReference type="PANTHER" id="PTHR47429">
    <property type="entry name" value="PROTEIN TWIN LOV 1"/>
    <property type="match status" value="1"/>
</dbReference>
<evidence type="ECO:0000256" key="2">
    <source>
        <dbReference type="ARBA" id="ARBA00022643"/>
    </source>
</evidence>
<dbReference type="PROSITE" id="PS50113">
    <property type="entry name" value="PAC"/>
    <property type="match status" value="1"/>
</dbReference>
<dbReference type="EMBL" id="CXSU01000012">
    <property type="protein sequence ID" value="CTQ49968.1"/>
    <property type="molecule type" value="Genomic_DNA"/>
</dbReference>
<dbReference type="InterPro" id="IPR000700">
    <property type="entry name" value="PAS-assoc_C"/>
</dbReference>
<dbReference type="EC" id="2.7.13.3" evidence="6"/>
<dbReference type="SMART" id="SM00086">
    <property type="entry name" value="PAC"/>
    <property type="match status" value="1"/>
</dbReference>
<dbReference type="InterPro" id="IPR035965">
    <property type="entry name" value="PAS-like_dom_sf"/>
</dbReference>
<evidence type="ECO:0000259" key="5">
    <source>
        <dbReference type="PROSITE" id="PS50113"/>
    </source>
</evidence>
<dbReference type="AlphaFoldDB" id="A0A0M6YHY1"/>
<organism evidence="6 7">
    <name type="scientific">Jannaschia donghaensis</name>
    <dbReference type="NCBI Taxonomy" id="420998"/>
    <lineage>
        <taxon>Bacteria</taxon>
        <taxon>Pseudomonadati</taxon>
        <taxon>Pseudomonadota</taxon>
        <taxon>Alphaproteobacteria</taxon>
        <taxon>Rhodobacterales</taxon>
        <taxon>Roseobacteraceae</taxon>
        <taxon>Jannaschia</taxon>
    </lineage>
</organism>
<dbReference type="SUPFAM" id="SSF55785">
    <property type="entry name" value="PYP-like sensor domain (PAS domain)"/>
    <property type="match status" value="1"/>
</dbReference>
<keyword evidence="7" id="KW-1185">Reference proteome</keyword>
<keyword evidence="3" id="KW-0157">Chromophore</keyword>
<dbReference type="PANTHER" id="PTHR47429:SF2">
    <property type="entry name" value="PROTEIN TWIN LOV 1"/>
    <property type="match status" value="1"/>
</dbReference>
<proteinExistence type="predicted"/>
<feature type="domain" description="PAS" evidence="4">
    <location>
        <begin position="59"/>
        <end position="109"/>
    </location>
</feature>
<evidence type="ECO:0000313" key="7">
    <source>
        <dbReference type="Proteomes" id="UP000049222"/>
    </source>
</evidence>
<dbReference type="InterPro" id="IPR000014">
    <property type="entry name" value="PAS"/>
</dbReference>
<dbReference type="InterPro" id="IPR001610">
    <property type="entry name" value="PAC"/>
</dbReference>
<dbReference type="RefSeq" id="WP_245624166.1">
    <property type="nucleotide sequence ID" value="NZ_CXSU01000012.1"/>
</dbReference>
<dbReference type="Gene3D" id="3.30.450.20">
    <property type="entry name" value="PAS domain"/>
    <property type="match status" value="1"/>
</dbReference>
<dbReference type="NCBIfam" id="TIGR00229">
    <property type="entry name" value="sensory_box"/>
    <property type="match status" value="1"/>
</dbReference>
<dbReference type="STRING" id="420998.JDO7802_01985"/>
<evidence type="ECO:0000259" key="4">
    <source>
        <dbReference type="PROSITE" id="PS50112"/>
    </source>
</evidence>
<accession>A0A0M6YHY1</accession>
<keyword evidence="1" id="KW-0285">Flavoprotein</keyword>
<evidence type="ECO:0000256" key="1">
    <source>
        <dbReference type="ARBA" id="ARBA00022630"/>
    </source>
</evidence>
<keyword evidence="2" id="KW-0288">FMN</keyword>
<dbReference type="PROSITE" id="PS50112">
    <property type="entry name" value="PAS"/>
    <property type="match status" value="1"/>
</dbReference>